<dbReference type="Proteomes" id="UP001317870">
    <property type="component" value="Chromosome"/>
</dbReference>
<evidence type="ECO:0000256" key="1">
    <source>
        <dbReference type="SAM" id="MobiDB-lite"/>
    </source>
</evidence>
<evidence type="ECO:0000313" key="2">
    <source>
        <dbReference type="EMBL" id="BDU00901.1"/>
    </source>
</evidence>
<evidence type="ECO:0000313" key="3">
    <source>
        <dbReference type="Proteomes" id="UP001317870"/>
    </source>
</evidence>
<organism evidence="2 3">
    <name type="scientific">Nocardia sputorum</name>
    <dbReference type="NCBI Taxonomy" id="2984338"/>
    <lineage>
        <taxon>Bacteria</taxon>
        <taxon>Bacillati</taxon>
        <taxon>Actinomycetota</taxon>
        <taxon>Actinomycetes</taxon>
        <taxon>Mycobacteriales</taxon>
        <taxon>Nocardiaceae</taxon>
        <taxon>Nocardia</taxon>
    </lineage>
</organism>
<accession>A0ABM8D0R5</accession>
<gene>
    <name evidence="2" type="ORF">IFM12276_39290</name>
</gene>
<proteinExistence type="predicted"/>
<protein>
    <submittedName>
        <fullName evidence="2">Uncharacterized protein</fullName>
    </submittedName>
</protein>
<feature type="region of interest" description="Disordered" evidence="1">
    <location>
        <begin position="1"/>
        <end position="37"/>
    </location>
</feature>
<feature type="compositionally biased region" description="Basic residues" evidence="1">
    <location>
        <begin position="1"/>
        <end position="10"/>
    </location>
</feature>
<sequence>MPARSPRKHAGPGSAHPTTEAPESSQTPTPAGVGRPYDGPADRLFPVYIPWMIVHHNDFRACTENAWWRSPHCEHISALRVAPADGGIPAVPVALRTQR</sequence>
<keyword evidence="3" id="KW-1185">Reference proteome</keyword>
<dbReference type="EMBL" id="AP026978">
    <property type="protein sequence ID" value="BDU00901.1"/>
    <property type="molecule type" value="Genomic_DNA"/>
</dbReference>
<reference evidence="2 3" key="1">
    <citation type="submission" date="2022-11" db="EMBL/GenBank/DDBJ databases">
        <title>Genome Sequencing of Nocardia sp. ON39_IFM12276 and assembly.</title>
        <authorList>
            <person name="Shimojima M."/>
            <person name="Toyokawa M."/>
            <person name="Uesaka K."/>
        </authorList>
    </citation>
    <scope>NUCLEOTIDE SEQUENCE [LARGE SCALE GENOMIC DNA]</scope>
    <source>
        <strain evidence="2 3">IFM 12276</strain>
    </source>
</reference>
<name>A0ABM8D0R5_9NOCA</name>